<evidence type="ECO:0000313" key="2">
    <source>
        <dbReference type="Proteomes" id="UP000076798"/>
    </source>
</evidence>
<accession>A0A165ZBU4</accession>
<sequence>MNANATVHDALLHNHNEIHAPHADNINNLEMFMTETILDPPAEENHLYYSYRLPDDLVEQLEDIGIPRHFLYRRKDSPCAWVEKGIRCRKTHVKRNGEWRRHLHGHVARALN</sequence>
<proteinExistence type="predicted"/>
<gene>
    <name evidence="1" type="ORF">SISSUDRAFT_1053262</name>
</gene>
<organism evidence="1 2">
    <name type="scientific">Sistotremastrum suecicum HHB10207 ss-3</name>
    <dbReference type="NCBI Taxonomy" id="1314776"/>
    <lineage>
        <taxon>Eukaryota</taxon>
        <taxon>Fungi</taxon>
        <taxon>Dikarya</taxon>
        <taxon>Basidiomycota</taxon>
        <taxon>Agaricomycotina</taxon>
        <taxon>Agaricomycetes</taxon>
        <taxon>Sistotremastrales</taxon>
        <taxon>Sistotremastraceae</taxon>
        <taxon>Sistotremastrum</taxon>
    </lineage>
</organism>
<name>A0A165ZBU4_9AGAM</name>
<dbReference type="EMBL" id="KV428197">
    <property type="protein sequence ID" value="KZT34144.1"/>
    <property type="molecule type" value="Genomic_DNA"/>
</dbReference>
<protein>
    <submittedName>
        <fullName evidence="1">Uncharacterized protein</fullName>
    </submittedName>
</protein>
<evidence type="ECO:0000313" key="1">
    <source>
        <dbReference type="EMBL" id="KZT34144.1"/>
    </source>
</evidence>
<keyword evidence="2" id="KW-1185">Reference proteome</keyword>
<feature type="non-terminal residue" evidence="1">
    <location>
        <position position="112"/>
    </location>
</feature>
<dbReference type="Proteomes" id="UP000076798">
    <property type="component" value="Unassembled WGS sequence"/>
</dbReference>
<dbReference type="AlphaFoldDB" id="A0A165ZBU4"/>
<reference evidence="1 2" key="1">
    <citation type="journal article" date="2016" name="Mol. Biol. Evol.">
        <title>Comparative Genomics of Early-Diverging Mushroom-Forming Fungi Provides Insights into the Origins of Lignocellulose Decay Capabilities.</title>
        <authorList>
            <person name="Nagy L.G."/>
            <person name="Riley R."/>
            <person name="Tritt A."/>
            <person name="Adam C."/>
            <person name="Daum C."/>
            <person name="Floudas D."/>
            <person name="Sun H."/>
            <person name="Yadav J.S."/>
            <person name="Pangilinan J."/>
            <person name="Larsson K.H."/>
            <person name="Matsuura K."/>
            <person name="Barry K."/>
            <person name="Labutti K."/>
            <person name="Kuo R."/>
            <person name="Ohm R.A."/>
            <person name="Bhattacharya S.S."/>
            <person name="Shirouzu T."/>
            <person name="Yoshinaga Y."/>
            <person name="Martin F.M."/>
            <person name="Grigoriev I.V."/>
            <person name="Hibbett D.S."/>
        </authorList>
    </citation>
    <scope>NUCLEOTIDE SEQUENCE [LARGE SCALE GENOMIC DNA]</scope>
    <source>
        <strain evidence="1 2">HHB10207 ss-3</strain>
    </source>
</reference>